<accession>A0A0P6WE01</accession>
<comment type="similarity">
    <text evidence="1">Belongs to the LysR transcriptional regulatory family.</text>
</comment>
<feature type="domain" description="HTH lysR-type" evidence="5">
    <location>
        <begin position="6"/>
        <end position="63"/>
    </location>
</feature>
<gene>
    <name evidence="6" type="ORF">ABB55_22750</name>
</gene>
<keyword evidence="2" id="KW-0805">Transcription regulation</keyword>
<sequence>MSSARLPLNAFRAFEATARLGSMSAAASELGVTHGAISRHIKLLEDQFGLALLRRLPHAVEATAEGARLATTLAEAFNLIHLGVSRLKPSPLTLSCSATIMMYWLIPRLGDFKQKHPDVELRLNVNYGGVDLGRDEISVAIRNSMYQPADDMVVRPMVNEEIGPVCHPDYAARIGIAGPEDFLRAHILETATRPDAWAQWAQAIGRPDLEIRPHDRYEHFYLVIQAAACALGVAMVPRLLVQGEIASGHLVAPCDFVAGPHQLSLWIAPHLRHRGDLRKLVDWLLAEMRKSVGKTAEPAAVSAQSP</sequence>
<name>A0A0P6WE01_9HYPH</name>
<evidence type="ECO:0000256" key="2">
    <source>
        <dbReference type="ARBA" id="ARBA00023015"/>
    </source>
</evidence>
<dbReference type="Pfam" id="PF03466">
    <property type="entry name" value="LysR_substrate"/>
    <property type="match status" value="1"/>
</dbReference>
<dbReference type="PANTHER" id="PTHR30537">
    <property type="entry name" value="HTH-TYPE TRANSCRIPTIONAL REGULATOR"/>
    <property type="match status" value="1"/>
</dbReference>
<dbReference type="InterPro" id="IPR058163">
    <property type="entry name" value="LysR-type_TF_proteobact-type"/>
</dbReference>
<comment type="caution">
    <text evidence="6">The sequence shown here is derived from an EMBL/GenBank/DDBJ whole genome shotgun (WGS) entry which is preliminary data.</text>
</comment>
<protein>
    <submittedName>
        <fullName evidence="6">LysR family transcriptional regulator</fullName>
    </submittedName>
</protein>
<dbReference type="SUPFAM" id="SSF53850">
    <property type="entry name" value="Periplasmic binding protein-like II"/>
    <property type="match status" value="1"/>
</dbReference>
<dbReference type="SUPFAM" id="SSF46785">
    <property type="entry name" value="Winged helix' DNA-binding domain"/>
    <property type="match status" value="1"/>
</dbReference>
<dbReference type="InterPro" id="IPR036390">
    <property type="entry name" value="WH_DNA-bd_sf"/>
</dbReference>
<dbReference type="Proteomes" id="UP000048984">
    <property type="component" value="Unassembled WGS sequence"/>
</dbReference>
<organism evidence="6 7">
    <name type="scientific">Prosthecodimorpha hirschii</name>
    <dbReference type="NCBI Taxonomy" id="665126"/>
    <lineage>
        <taxon>Bacteria</taxon>
        <taxon>Pseudomonadati</taxon>
        <taxon>Pseudomonadota</taxon>
        <taxon>Alphaproteobacteria</taxon>
        <taxon>Hyphomicrobiales</taxon>
        <taxon>Ancalomicrobiaceae</taxon>
        <taxon>Prosthecodimorpha</taxon>
    </lineage>
</organism>
<dbReference type="GO" id="GO:0003700">
    <property type="term" value="F:DNA-binding transcription factor activity"/>
    <property type="evidence" value="ECO:0007669"/>
    <property type="project" value="InterPro"/>
</dbReference>
<keyword evidence="4" id="KW-0804">Transcription</keyword>
<dbReference type="PANTHER" id="PTHR30537:SF74">
    <property type="entry name" value="HTH-TYPE TRANSCRIPTIONAL REGULATOR TRPI"/>
    <property type="match status" value="1"/>
</dbReference>
<dbReference type="GO" id="GO:0006351">
    <property type="term" value="P:DNA-templated transcription"/>
    <property type="evidence" value="ECO:0007669"/>
    <property type="project" value="TreeGrafter"/>
</dbReference>
<keyword evidence="3" id="KW-0238">DNA-binding</keyword>
<evidence type="ECO:0000256" key="4">
    <source>
        <dbReference type="ARBA" id="ARBA00023163"/>
    </source>
</evidence>
<dbReference type="InterPro" id="IPR036388">
    <property type="entry name" value="WH-like_DNA-bd_sf"/>
</dbReference>
<dbReference type="STRING" id="665126.ABB55_22750"/>
<reference evidence="6 7" key="1">
    <citation type="submission" date="2015-09" db="EMBL/GenBank/DDBJ databases">
        <authorList>
            <person name="Jackson K.R."/>
            <person name="Lunt B.L."/>
            <person name="Fisher J.N.B."/>
            <person name="Gardner A.V."/>
            <person name="Bailey M.E."/>
            <person name="Deus L.M."/>
            <person name="Earl A.S."/>
            <person name="Gibby P.D."/>
            <person name="Hartmann K.A."/>
            <person name="Liu J.E."/>
            <person name="Manci A.M."/>
            <person name="Nielsen D.A."/>
            <person name="Solomon M.B."/>
            <person name="Breakwell D.P."/>
            <person name="Burnett S.H."/>
            <person name="Grose J.H."/>
        </authorList>
    </citation>
    <scope>NUCLEOTIDE SEQUENCE [LARGE SCALE GENOMIC DNA]</scope>
    <source>
        <strain evidence="6 7">16</strain>
    </source>
</reference>
<evidence type="ECO:0000313" key="6">
    <source>
        <dbReference type="EMBL" id="KPL54698.1"/>
    </source>
</evidence>
<evidence type="ECO:0000256" key="3">
    <source>
        <dbReference type="ARBA" id="ARBA00023125"/>
    </source>
</evidence>
<dbReference type="EMBL" id="LJYW01000001">
    <property type="protein sequence ID" value="KPL54698.1"/>
    <property type="molecule type" value="Genomic_DNA"/>
</dbReference>
<dbReference type="Gene3D" id="1.10.10.10">
    <property type="entry name" value="Winged helix-like DNA-binding domain superfamily/Winged helix DNA-binding domain"/>
    <property type="match status" value="1"/>
</dbReference>
<dbReference type="GO" id="GO:0043565">
    <property type="term" value="F:sequence-specific DNA binding"/>
    <property type="evidence" value="ECO:0007669"/>
    <property type="project" value="TreeGrafter"/>
</dbReference>
<dbReference type="Pfam" id="PF00126">
    <property type="entry name" value="HTH_1"/>
    <property type="match status" value="1"/>
</dbReference>
<dbReference type="InterPro" id="IPR005119">
    <property type="entry name" value="LysR_subst-bd"/>
</dbReference>
<dbReference type="PROSITE" id="PS50931">
    <property type="entry name" value="HTH_LYSR"/>
    <property type="match status" value="1"/>
</dbReference>
<dbReference type="Gene3D" id="3.40.190.10">
    <property type="entry name" value="Periplasmic binding protein-like II"/>
    <property type="match status" value="2"/>
</dbReference>
<dbReference type="InterPro" id="IPR000847">
    <property type="entry name" value="LysR_HTH_N"/>
</dbReference>
<proteinExistence type="inferred from homology"/>
<reference evidence="6 7" key="2">
    <citation type="submission" date="2015-10" db="EMBL/GenBank/DDBJ databases">
        <title>Draft Genome Sequence of Prosthecomicrobium hirschii ATCC 27832.</title>
        <authorList>
            <person name="Daniel J."/>
            <person name="Givan S.A."/>
            <person name="Brun Y.V."/>
            <person name="Brown P.J."/>
        </authorList>
    </citation>
    <scope>NUCLEOTIDE SEQUENCE [LARGE SCALE GENOMIC DNA]</scope>
    <source>
        <strain evidence="6 7">16</strain>
    </source>
</reference>
<keyword evidence="7" id="KW-1185">Reference proteome</keyword>
<dbReference type="AlphaFoldDB" id="A0A0P6WE01"/>
<evidence type="ECO:0000259" key="5">
    <source>
        <dbReference type="PROSITE" id="PS50931"/>
    </source>
</evidence>
<dbReference type="RefSeq" id="WP_054360864.1">
    <property type="nucleotide sequence ID" value="NZ_LJYW01000001.1"/>
</dbReference>
<evidence type="ECO:0000313" key="7">
    <source>
        <dbReference type="Proteomes" id="UP000048984"/>
    </source>
</evidence>
<evidence type="ECO:0000256" key="1">
    <source>
        <dbReference type="ARBA" id="ARBA00009437"/>
    </source>
</evidence>